<accession>A0A183AVB0</accession>
<dbReference type="Proteomes" id="UP000272942">
    <property type="component" value="Unassembled WGS sequence"/>
</dbReference>
<dbReference type="Gene3D" id="3.40.50.720">
    <property type="entry name" value="NAD(P)-binding Rossmann-like Domain"/>
    <property type="match status" value="1"/>
</dbReference>
<dbReference type="SUPFAM" id="SSF51735">
    <property type="entry name" value="NAD(P)-binding Rossmann-fold domains"/>
    <property type="match status" value="1"/>
</dbReference>
<dbReference type="AlphaFoldDB" id="A0A183AVB0"/>
<evidence type="ECO:0000313" key="3">
    <source>
        <dbReference type="WBParaSite" id="ECPE_0001092901-mRNA-1"/>
    </source>
</evidence>
<reference evidence="3" key="1">
    <citation type="submission" date="2016-06" db="UniProtKB">
        <authorList>
            <consortium name="WormBaseParasite"/>
        </authorList>
    </citation>
    <scope>IDENTIFICATION</scope>
</reference>
<evidence type="ECO:0000313" key="2">
    <source>
        <dbReference type="Proteomes" id="UP000272942"/>
    </source>
</evidence>
<evidence type="ECO:0000313" key="1">
    <source>
        <dbReference type="EMBL" id="VDP87788.1"/>
    </source>
</evidence>
<sequence length="78" mass="7674">MPSPGQAESGSSSLVNHVCLVTGASRGIGRGVAVSLGRCGAVVYITGRTLGEVDDTPDKSTLLATAKAITEAGGVSSQ</sequence>
<organism evidence="3">
    <name type="scientific">Echinostoma caproni</name>
    <dbReference type="NCBI Taxonomy" id="27848"/>
    <lineage>
        <taxon>Eukaryota</taxon>
        <taxon>Metazoa</taxon>
        <taxon>Spiralia</taxon>
        <taxon>Lophotrochozoa</taxon>
        <taxon>Platyhelminthes</taxon>
        <taxon>Trematoda</taxon>
        <taxon>Digenea</taxon>
        <taxon>Plagiorchiida</taxon>
        <taxon>Echinostomata</taxon>
        <taxon>Echinostomatoidea</taxon>
        <taxon>Echinostomatidae</taxon>
        <taxon>Echinostoma</taxon>
    </lineage>
</organism>
<gene>
    <name evidence="1" type="ORF">ECPE_LOCUS10895</name>
</gene>
<dbReference type="OrthoDB" id="1933717at2759"/>
<reference evidence="1 2" key="2">
    <citation type="submission" date="2018-11" db="EMBL/GenBank/DDBJ databases">
        <authorList>
            <consortium name="Pathogen Informatics"/>
        </authorList>
    </citation>
    <scope>NUCLEOTIDE SEQUENCE [LARGE SCALE GENOMIC DNA]</scope>
    <source>
        <strain evidence="1 2">Egypt</strain>
    </source>
</reference>
<dbReference type="PANTHER" id="PTHR44147:SF2">
    <property type="entry name" value="DEHYDROGENASE_REDUCTASE SDR FAMILY MEMBER 1"/>
    <property type="match status" value="1"/>
</dbReference>
<name>A0A183AVB0_9TREM</name>
<protein>
    <submittedName>
        <fullName evidence="3">SDR family NAD(P)-dependent oxidoreductase</fullName>
    </submittedName>
</protein>
<dbReference type="PANTHER" id="PTHR44147">
    <property type="entry name" value="DEHYDROGENASE/REDUCTASE SDR FAMILY MEMBER 1"/>
    <property type="match status" value="1"/>
</dbReference>
<dbReference type="WBParaSite" id="ECPE_0001092901-mRNA-1">
    <property type="protein sequence ID" value="ECPE_0001092901-mRNA-1"/>
    <property type="gene ID" value="ECPE_0001092901"/>
</dbReference>
<proteinExistence type="predicted"/>
<dbReference type="EMBL" id="UZAN01049871">
    <property type="protein sequence ID" value="VDP87788.1"/>
    <property type="molecule type" value="Genomic_DNA"/>
</dbReference>
<keyword evidence="2" id="KW-1185">Reference proteome</keyword>
<dbReference type="InterPro" id="IPR036291">
    <property type="entry name" value="NAD(P)-bd_dom_sf"/>
</dbReference>